<feature type="region of interest" description="Disordered" evidence="1">
    <location>
        <begin position="409"/>
        <end position="431"/>
    </location>
</feature>
<organism evidence="2">
    <name type="scientific">viral metagenome</name>
    <dbReference type="NCBI Taxonomy" id="1070528"/>
    <lineage>
        <taxon>unclassified sequences</taxon>
        <taxon>metagenomes</taxon>
        <taxon>organismal metagenomes</taxon>
    </lineage>
</organism>
<evidence type="ECO:0000256" key="1">
    <source>
        <dbReference type="SAM" id="MobiDB-lite"/>
    </source>
</evidence>
<reference evidence="2" key="1">
    <citation type="journal article" date="2020" name="Nature">
        <title>Giant virus diversity and host interactions through global metagenomics.</title>
        <authorList>
            <person name="Schulz F."/>
            <person name="Roux S."/>
            <person name="Paez-Espino D."/>
            <person name="Jungbluth S."/>
            <person name="Walsh D.A."/>
            <person name="Denef V.J."/>
            <person name="McMahon K.D."/>
            <person name="Konstantinidis K.T."/>
            <person name="Eloe-Fadrosh E.A."/>
            <person name="Kyrpides N.C."/>
            <person name="Woyke T."/>
        </authorList>
    </citation>
    <scope>NUCLEOTIDE SEQUENCE</scope>
    <source>
        <strain evidence="2">GVMAG-M-3300009161-36</strain>
    </source>
</reference>
<proteinExistence type="predicted"/>
<sequence>MLPSSRNLYKKEPEDDDTTLYHNVSRFYKKKEINIPKKVEEIRKNVENVNEDIDDLYDLEPTYISSNISNMLSKSPNSEHDDSVKSYNTHLSIKKQKINNIKYPFSDKSSSHLIHDLDNIHTSNDANDADNTIELCVYHINKMSYKPFLEFMLYKTSEDNFYFPNYIQPRDKYDILDKASFLLDSLFDTKCEFKGRIVESSIMNNVKSAQINDRIILLYELKEKDNSMKRMKNEDKFWWATVSEIYNFRKVLFYDISNSVIDVFLSYPQMIQIYYKDSLVETPMIVFNGNNSNIAKYNAIFSLKKSNNESRYGPFYYFTDLYNSMKYACYNFKTKKYDKGGLVRFIIFPGKIKMFLHQNKPDKSEMAKYIYNQNPIEKYTAQFRDNDCKWTESYNTAYNGSYDIKINSKEDNSEHSEHEDNHHDEDYESYNSASSSLEINSSYIGDKHIDEDNDTYYLGMRICIDEYIFQTPLSYYYIDTTNIPDIYEYSFKNYKIK</sequence>
<evidence type="ECO:0000313" key="2">
    <source>
        <dbReference type="EMBL" id="QHT33658.1"/>
    </source>
</evidence>
<dbReference type="AlphaFoldDB" id="A0A6C0EXD4"/>
<dbReference type="EMBL" id="MN738971">
    <property type="protein sequence ID" value="QHT33658.1"/>
    <property type="molecule type" value="Genomic_DNA"/>
</dbReference>
<feature type="compositionally biased region" description="Basic and acidic residues" evidence="1">
    <location>
        <begin position="409"/>
        <end position="425"/>
    </location>
</feature>
<name>A0A6C0EXD4_9ZZZZ</name>
<accession>A0A6C0EXD4</accession>
<protein>
    <submittedName>
        <fullName evidence="2">Uncharacterized protein</fullName>
    </submittedName>
</protein>